<accession>A0ABR0ARF9</accession>
<reference evidence="1 2" key="1">
    <citation type="journal article" date="2023" name="Nucleic Acids Res.">
        <title>The hologenome of Daphnia magna reveals possible DNA methylation and microbiome-mediated evolution of the host genome.</title>
        <authorList>
            <person name="Chaturvedi A."/>
            <person name="Li X."/>
            <person name="Dhandapani V."/>
            <person name="Marshall H."/>
            <person name="Kissane S."/>
            <person name="Cuenca-Cambronero M."/>
            <person name="Asole G."/>
            <person name="Calvet F."/>
            <person name="Ruiz-Romero M."/>
            <person name="Marangio P."/>
            <person name="Guigo R."/>
            <person name="Rago D."/>
            <person name="Mirbahai L."/>
            <person name="Eastwood N."/>
            <person name="Colbourne J.K."/>
            <person name="Zhou J."/>
            <person name="Mallon E."/>
            <person name="Orsini L."/>
        </authorList>
    </citation>
    <scope>NUCLEOTIDE SEQUENCE [LARGE SCALE GENOMIC DNA]</scope>
    <source>
        <strain evidence="1">LRV0_1</strain>
    </source>
</reference>
<comment type="caution">
    <text evidence="1">The sequence shown here is derived from an EMBL/GenBank/DDBJ whole genome shotgun (WGS) entry which is preliminary data.</text>
</comment>
<dbReference type="Proteomes" id="UP001234178">
    <property type="component" value="Unassembled WGS sequence"/>
</dbReference>
<keyword evidence="2" id="KW-1185">Reference proteome</keyword>
<evidence type="ECO:0000313" key="2">
    <source>
        <dbReference type="Proteomes" id="UP001234178"/>
    </source>
</evidence>
<organism evidence="1 2">
    <name type="scientific">Daphnia magna</name>
    <dbReference type="NCBI Taxonomy" id="35525"/>
    <lineage>
        <taxon>Eukaryota</taxon>
        <taxon>Metazoa</taxon>
        <taxon>Ecdysozoa</taxon>
        <taxon>Arthropoda</taxon>
        <taxon>Crustacea</taxon>
        <taxon>Branchiopoda</taxon>
        <taxon>Diplostraca</taxon>
        <taxon>Cladocera</taxon>
        <taxon>Anomopoda</taxon>
        <taxon>Daphniidae</taxon>
        <taxon>Daphnia</taxon>
    </lineage>
</organism>
<protein>
    <submittedName>
        <fullName evidence="1">Uncharacterized protein</fullName>
    </submittedName>
</protein>
<evidence type="ECO:0000313" key="1">
    <source>
        <dbReference type="EMBL" id="KAK4027707.1"/>
    </source>
</evidence>
<dbReference type="EMBL" id="JAOYFB010000038">
    <property type="protein sequence ID" value="KAK4027707.1"/>
    <property type="molecule type" value="Genomic_DNA"/>
</dbReference>
<gene>
    <name evidence="1" type="ORF">OUZ56_016755</name>
</gene>
<proteinExistence type="predicted"/>
<name>A0ABR0ARF9_9CRUS</name>
<sequence>MVPDSDTVVDGSNPKIFEEMDIYLYWRMKRRIRHKSAIKATWSPRDGLEGSRPSPIELITGVFS</sequence>